<dbReference type="EMBL" id="VIGC01000014">
    <property type="protein sequence ID" value="TQE95401.1"/>
    <property type="molecule type" value="Genomic_DNA"/>
</dbReference>
<dbReference type="InterPro" id="IPR015422">
    <property type="entry name" value="PyrdxlP-dep_Trfase_small"/>
</dbReference>
<dbReference type="PANTHER" id="PTHR43586">
    <property type="entry name" value="CYSTEINE DESULFURASE"/>
    <property type="match status" value="1"/>
</dbReference>
<feature type="domain" description="Aminotransferase class V" evidence="1">
    <location>
        <begin position="56"/>
        <end position="371"/>
    </location>
</feature>
<organism evidence="2 3">
    <name type="scientific">Litorilinea aerophila</name>
    <dbReference type="NCBI Taxonomy" id="1204385"/>
    <lineage>
        <taxon>Bacteria</taxon>
        <taxon>Bacillati</taxon>
        <taxon>Chloroflexota</taxon>
        <taxon>Caldilineae</taxon>
        <taxon>Caldilineales</taxon>
        <taxon>Caldilineaceae</taxon>
        <taxon>Litorilinea</taxon>
    </lineage>
</organism>
<gene>
    <name evidence="2" type="ORF">FKZ61_12430</name>
</gene>
<dbReference type="InterPro" id="IPR015421">
    <property type="entry name" value="PyrdxlP-dep_Trfase_major"/>
</dbReference>
<dbReference type="SUPFAM" id="SSF53383">
    <property type="entry name" value="PLP-dependent transferases"/>
    <property type="match status" value="1"/>
</dbReference>
<dbReference type="RefSeq" id="WP_141610457.1">
    <property type="nucleotide sequence ID" value="NZ_VIGC02000014.1"/>
</dbReference>
<keyword evidence="3" id="KW-1185">Reference proteome</keyword>
<dbReference type="PANTHER" id="PTHR43586:SF15">
    <property type="entry name" value="BLR3095 PROTEIN"/>
    <property type="match status" value="1"/>
</dbReference>
<proteinExistence type="predicted"/>
<reference evidence="2 3" key="1">
    <citation type="submission" date="2019-06" db="EMBL/GenBank/DDBJ databases">
        <title>Genome sequence of Litorilinea aerophila BAA-2444.</title>
        <authorList>
            <person name="Maclea K.S."/>
            <person name="Maurais E.G."/>
            <person name="Iannazzi L.C."/>
        </authorList>
    </citation>
    <scope>NUCLEOTIDE SEQUENCE [LARGE SCALE GENOMIC DNA]</scope>
    <source>
        <strain evidence="2 3">ATCC BAA-2444</strain>
    </source>
</reference>
<keyword evidence="2" id="KW-0032">Aminotransferase</keyword>
<dbReference type="AlphaFoldDB" id="A0A540VF59"/>
<keyword evidence="2" id="KW-0808">Transferase</keyword>
<evidence type="ECO:0000313" key="2">
    <source>
        <dbReference type="EMBL" id="TQE95401.1"/>
    </source>
</evidence>
<dbReference type="Gene3D" id="3.90.1150.10">
    <property type="entry name" value="Aspartate Aminotransferase, domain 1"/>
    <property type="match status" value="1"/>
</dbReference>
<evidence type="ECO:0000259" key="1">
    <source>
        <dbReference type="Pfam" id="PF00266"/>
    </source>
</evidence>
<sequence length="389" mass="43257">MRALTDRWRDEFPGLSHTTYLNTCSLGQLSRRSRTAVYQFLELWMRYGASAWYETWTGEVAEARARFARLIHAQPHEVALLPNISVALSVIASSLDYRQRPEVVLTEMDFPTLPYQWLAREREGARVRFLPSPDRISVPLTAFADAIGPQTALVATSHVFFTSGWIQDMTAVSALAHMHGALSLFDGYQAAGQIPVDVKAADVDIYLSGGLKWLLGGPGVVFMYVKESLIERLEPTTTGWFASENMFQFDPYHFDRARDARRFETGTPAMAAVYAANAGMGIIEEIGVDSVRARTQELVATLVGELRAAGFQPRVPDDLERHGGIVMVPLADPPSVVQALARQYNIIVDARPGALRISPYFYNTEEELRYLVDSLVTILAQSPSTQQPS</sequence>
<dbReference type="Proteomes" id="UP000317371">
    <property type="component" value="Unassembled WGS sequence"/>
</dbReference>
<dbReference type="Pfam" id="PF00266">
    <property type="entry name" value="Aminotran_5"/>
    <property type="match status" value="1"/>
</dbReference>
<dbReference type="InterPro" id="IPR015424">
    <property type="entry name" value="PyrdxlP-dep_Trfase"/>
</dbReference>
<accession>A0A540VF59</accession>
<evidence type="ECO:0000313" key="3">
    <source>
        <dbReference type="Proteomes" id="UP000317371"/>
    </source>
</evidence>
<protein>
    <submittedName>
        <fullName evidence="2">Aminotransferase class V-fold PLP-dependent enzyme</fullName>
    </submittedName>
</protein>
<name>A0A540VF59_9CHLR</name>
<dbReference type="OrthoDB" id="9804366at2"/>
<comment type="caution">
    <text evidence="2">The sequence shown here is derived from an EMBL/GenBank/DDBJ whole genome shotgun (WGS) entry which is preliminary data.</text>
</comment>
<dbReference type="InParanoid" id="A0A540VF59"/>
<dbReference type="FunCoup" id="A0A540VF59">
    <property type="interactions" value="43"/>
</dbReference>
<dbReference type="GO" id="GO:0008483">
    <property type="term" value="F:transaminase activity"/>
    <property type="evidence" value="ECO:0007669"/>
    <property type="project" value="UniProtKB-KW"/>
</dbReference>
<dbReference type="Gene3D" id="3.40.640.10">
    <property type="entry name" value="Type I PLP-dependent aspartate aminotransferase-like (Major domain)"/>
    <property type="match status" value="1"/>
</dbReference>
<dbReference type="InterPro" id="IPR000192">
    <property type="entry name" value="Aminotrans_V_dom"/>
</dbReference>